<keyword evidence="2" id="KW-0812">Transmembrane</keyword>
<dbReference type="Proteomes" id="UP001060919">
    <property type="component" value="Plasmid pAUEa"/>
</dbReference>
<keyword evidence="2" id="KW-0472">Membrane</keyword>
<keyword evidence="2" id="KW-1133">Transmembrane helix</keyword>
<organism evidence="3 4">
    <name type="scientific">Aureispira anguillae</name>
    <dbReference type="NCBI Taxonomy" id="2864201"/>
    <lineage>
        <taxon>Bacteria</taxon>
        <taxon>Pseudomonadati</taxon>
        <taxon>Bacteroidota</taxon>
        <taxon>Saprospiria</taxon>
        <taxon>Saprospirales</taxon>
        <taxon>Saprospiraceae</taxon>
        <taxon>Aureispira</taxon>
    </lineage>
</organism>
<evidence type="ECO:0000256" key="1">
    <source>
        <dbReference type="SAM" id="MobiDB-lite"/>
    </source>
</evidence>
<feature type="compositionally biased region" description="Polar residues" evidence="1">
    <location>
        <begin position="94"/>
        <end position="104"/>
    </location>
</feature>
<gene>
    <name evidence="3" type="ORF">AsAng_0064310</name>
</gene>
<geneLocation type="plasmid" evidence="3 4">
    <name>pAUEa</name>
</geneLocation>
<evidence type="ECO:0000313" key="4">
    <source>
        <dbReference type="Proteomes" id="UP001060919"/>
    </source>
</evidence>
<keyword evidence="3" id="KW-0614">Plasmid</keyword>
<protein>
    <submittedName>
        <fullName evidence="3">Uncharacterized protein</fullName>
    </submittedName>
</protein>
<reference evidence="3" key="1">
    <citation type="submission" date="2022-09" db="EMBL/GenBank/DDBJ databases">
        <title>Aureispira anguillicida sp. nov., isolated from Leptocephalus of Japanese eel Anguilla japonica.</title>
        <authorList>
            <person name="Yuasa K."/>
            <person name="Mekata T."/>
            <person name="Ikunari K."/>
        </authorList>
    </citation>
    <scope>NUCLEOTIDE SEQUENCE</scope>
    <source>
        <strain evidence="3">EL160426</strain>
        <plasmid evidence="3">pAUEa</plasmid>
    </source>
</reference>
<feature type="region of interest" description="Disordered" evidence="1">
    <location>
        <begin position="94"/>
        <end position="126"/>
    </location>
</feature>
<feature type="transmembrane region" description="Helical" evidence="2">
    <location>
        <begin position="46"/>
        <end position="64"/>
    </location>
</feature>
<accession>A0A915YLX7</accession>
<dbReference type="RefSeq" id="WP_264793636.1">
    <property type="nucleotide sequence ID" value="NZ_AP026868.1"/>
</dbReference>
<evidence type="ECO:0000256" key="2">
    <source>
        <dbReference type="SAM" id="Phobius"/>
    </source>
</evidence>
<evidence type="ECO:0000313" key="3">
    <source>
        <dbReference type="EMBL" id="BDS15647.1"/>
    </source>
</evidence>
<dbReference type="EMBL" id="AP026868">
    <property type="protein sequence ID" value="BDS15647.1"/>
    <property type="molecule type" value="Genomic_DNA"/>
</dbReference>
<feature type="compositionally biased region" description="Basic and acidic residues" evidence="1">
    <location>
        <begin position="105"/>
        <end position="117"/>
    </location>
</feature>
<name>A0A915YLX7_9BACT</name>
<dbReference type="KEGG" id="aup:AsAng_0064310"/>
<dbReference type="AlphaFoldDB" id="A0A915YLX7"/>
<sequence>MKEQNHDINDLFAAARNAEVKISLDDVRANLSKNTAKLSLTNWRRFIVLITGVLLLTFALFFIPTKDTTPELTMATHTTTMEKTTKTVDETIKVNNTQNTSFSSKKQEKKTSPKTHETYGASAKNKKEKNEVQRAFIQPIVFDGLLKNTEFKAMSKLKLLVSIQQQKTPKTLPAVDTPDFKMNRLQGDLLEGGKGEIHYMETLKNKETISLKSYKKRGKKYLKLDHYNADFEIIRSIDLSHILQKNKRNLHAVKQFNNQLLLITSEGAAKEKAKLYIGHQIDYNTMEKKSGATLGKFSLSSDKKGINIQTSMNGKYLLINPKPGTIKSQKKQFEKGQNETISFQVYDENMKPFYTVKKDGMLDYGTAIDNSGKIYIWKTQPEFLPTNRLIPTLKNGNILYQFGANSIDSLILKENSFLNTISLSNSNNKNETKRPIRSKTSSYIAYNHRLIETRGLTLTISPEGNPILYGYLKNMRGLQQLTFTTDSLAPHHYSVLDFQTKAELEAETARKNGVPELVLKVDEVFFDEASNFYVLSSSYNRSYLPLVEQERNFKHNDFSKKTPIPYYPSLDIYVHKFSKTGSPIMSTQIASNAINQNEKTNNYSYLFNKNNFSVVYLDHVDTLGNKRTNRKELMLATTKQNGEVIRLTASGDYTIDMEDYRPVKYFRNKGETLALLKAGKSYKISKLSYKTMPKRFKEH</sequence>
<keyword evidence="4" id="KW-1185">Reference proteome</keyword>
<proteinExistence type="predicted"/>